<keyword evidence="1" id="KW-1133">Transmembrane helix</keyword>
<proteinExistence type="predicted"/>
<evidence type="ECO:0000313" key="2">
    <source>
        <dbReference type="EMBL" id="OYD09498.1"/>
    </source>
</evidence>
<dbReference type="AlphaFoldDB" id="A0A235BB14"/>
<protein>
    <recommendedName>
        <fullName evidence="4">DUF2512 domain-containing protein</fullName>
    </recommendedName>
</protein>
<name>A0A235BB14_9BACL</name>
<dbReference type="Pfam" id="PF10710">
    <property type="entry name" value="DUF2512"/>
    <property type="match status" value="1"/>
</dbReference>
<feature type="transmembrane region" description="Helical" evidence="1">
    <location>
        <begin position="29"/>
        <end position="47"/>
    </location>
</feature>
<organism evidence="2 3">
    <name type="scientific">Paludifilum halophilum</name>
    <dbReference type="NCBI Taxonomy" id="1642702"/>
    <lineage>
        <taxon>Bacteria</taxon>
        <taxon>Bacillati</taxon>
        <taxon>Bacillota</taxon>
        <taxon>Bacilli</taxon>
        <taxon>Bacillales</taxon>
        <taxon>Thermoactinomycetaceae</taxon>
        <taxon>Paludifilum</taxon>
    </lineage>
</organism>
<keyword evidence="3" id="KW-1185">Reference proteome</keyword>
<dbReference type="InterPro" id="IPR019649">
    <property type="entry name" value="DUF2512"/>
</dbReference>
<evidence type="ECO:0008006" key="4">
    <source>
        <dbReference type="Google" id="ProtNLM"/>
    </source>
</evidence>
<comment type="caution">
    <text evidence="2">The sequence shown here is derived from an EMBL/GenBank/DDBJ whole genome shotgun (WGS) entry which is preliminary data.</text>
</comment>
<accession>A0A235BB14</accession>
<gene>
    <name evidence="2" type="ORF">CHM34_00305</name>
</gene>
<feature type="transmembrane region" description="Helical" evidence="1">
    <location>
        <begin position="54"/>
        <end position="74"/>
    </location>
</feature>
<evidence type="ECO:0000256" key="1">
    <source>
        <dbReference type="SAM" id="Phobius"/>
    </source>
</evidence>
<keyword evidence="1" id="KW-0472">Membrane</keyword>
<dbReference type="Proteomes" id="UP000215459">
    <property type="component" value="Unassembled WGS sequence"/>
</dbReference>
<sequence>MAWIIKFALTTFLLFVILGGFYDVSFTDVFLLSVLLTVLGYVGDVFILPRVGNLAASLGDFGLALIIIGWMGFYRFDEDVSLIGASLISSFAIAVGEWFFHKYMKNTILEREAVS</sequence>
<dbReference type="EMBL" id="NOWF01000001">
    <property type="protein sequence ID" value="OYD09498.1"/>
    <property type="molecule type" value="Genomic_DNA"/>
</dbReference>
<keyword evidence="1" id="KW-0812">Transmembrane</keyword>
<reference evidence="2 3" key="1">
    <citation type="submission" date="2017-07" db="EMBL/GenBank/DDBJ databases">
        <title>The genome sequence of Paludifilum halophilum highlights mechanisms for microbial adaptation to high salt environemnts.</title>
        <authorList>
            <person name="Belbahri L."/>
        </authorList>
    </citation>
    <scope>NUCLEOTIDE SEQUENCE [LARGE SCALE GENOMIC DNA]</scope>
    <source>
        <strain evidence="2 3">DSM 102817</strain>
    </source>
</reference>
<evidence type="ECO:0000313" key="3">
    <source>
        <dbReference type="Proteomes" id="UP000215459"/>
    </source>
</evidence>
<feature type="transmembrane region" description="Helical" evidence="1">
    <location>
        <begin position="80"/>
        <end position="100"/>
    </location>
</feature>